<protein>
    <submittedName>
        <fullName evidence="1">Uncharacterized protein</fullName>
    </submittedName>
</protein>
<reference evidence="1 2" key="1">
    <citation type="submission" date="2017-07" db="EMBL/GenBank/DDBJ databases">
        <title>Flavobacterium cyanobacteriorum sp. nov., isolated from cyanobacterial aggregates in a eutrophic lake.</title>
        <authorList>
            <person name="Cai H."/>
        </authorList>
    </citation>
    <scope>NUCLEOTIDE SEQUENCE [LARGE SCALE GENOMIC DNA]</scope>
    <source>
        <strain evidence="1 2">TH167</strain>
    </source>
</reference>
<evidence type="ECO:0000313" key="1">
    <source>
        <dbReference type="EMBL" id="OYQ42805.1"/>
    </source>
</evidence>
<name>A0A255ZPJ4_9FLAO</name>
<comment type="caution">
    <text evidence="1">The sequence shown here is derived from an EMBL/GenBank/DDBJ whole genome shotgun (WGS) entry which is preliminary data.</text>
</comment>
<accession>A0A255ZPJ4</accession>
<proteinExistence type="predicted"/>
<keyword evidence="2" id="KW-1185">Reference proteome</keyword>
<gene>
    <name evidence="1" type="ORF">CHX27_11725</name>
</gene>
<sequence>MVDGEYYFGITGSRAGNDYVQIDIGSIKAELSEGDILLLEREDNKFYAFLSFNCICPQGKTTSDQPGTLKVTKFDIQNKIVSATFEFTVINPNTGAVYEITDGRFDTYFTQ</sequence>
<dbReference type="AlphaFoldDB" id="A0A255ZPJ4"/>
<dbReference type="Proteomes" id="UP000216035">
    <property type="component" value="Unassembled WGS sequence"/>
</dbReference>
<dbReference type="EMBL" id="NOXX01000211">
    <property type="protein sequence ID" value="OYQ42805.1"/>
    <property type="molecule type" value="Genomic_DNA"/>
</dbReference>
<evidence type="ECO:0000313" key="2">
    <source>
        <dbReference type="Proteomes" id="UP000216035"/>
    </source>
</evidence>
<organism evidence="1 2">
    <name type="scientific">Flavobacterium aurantiibacter</name>
    <dbReference type="NCBI Taxonomy" id="2023067"/>
    <lineage>
        <taxon>Bacteria</taxon>
        <taxon>Pseudomonadati</taxon>
        <taxon>Bacteroidota</taxon>
        <taxon>Flavobacteriia</taxon>
        <taxon>Flavobacteriales</taxon>
        <taxon>Flavobacteriaceae</taxon>
        <taxon>Flavobacterium</taxon>
    </lineage>
</organism>